<comment type="caution">
    <text evidence="1">The sequence shown here is derived from an EMBL/GenBank/DDBJ whole genome shotgun (WGS) entry which is preliminary data.</text>
</comment>
<dbReference type="EMBL" id="PYHR01000002">
    <property type="protein sequence ID" value="PWD51805.1"/>
    <property type="molecule type" value="Genomic_DNA"/>
</dbReference>
<reference evidence="1 2" key="1">
    <citation type="submission" date="2018-03" db="EMBL/GenBank/DDBJ databases">
        <title>Genome assembly of novel Miniimonas species PCH200.</title>
        <authorList>
            <person name="Thakur V."/>
            <person name="Kumar V."/>
            <person name="Singh D."/>
        </authorList>
    </citation>
    <scope>NUCLEOTIDE SEQUENCE [LARGE SCALE GENOMIC DNA]</scope>
    <source>
        <strain evidence="1 2">PCH200</strain>
    </source>
</reference>
<sequence>MTGSPLEETCHCWSSGRPSEYGTVAVTENRARSSGWALEGNQADDDAGSPITRLPLPVRWCQPESP</sequence>
<dbReference type="AlphaFoldDB" id="A0A2U1ZXT6"/>
<proteinExistence type="predicted"/>
<organism evidence="1 2">
    <name type="scientific">Serinibacter arcticus</name>
    <dbReference type="NCBI Taxonomy" id="1655435"/>
    <lineage>
        <taxon>Bacteria</taxon>
        <taxon>Bacillati</taxon>
        <taxon>Actinomycetota</taxon>
        <taxon>Actinomycetes</taxon>
        <taxon>Micrococcales</taxon>
        <taxon>Beutenbergiaceae</taxon>
        <taxon>Serinibacter</taxon>
    </lineage>
</organism>
<protein>
    <submittedName>
        <fullName evidence="1">Uncharacterized protein</fullName>
    </submittedName>
</protein>
<evidence type="ECO:0000313" key="1">
    <source>
        <dbReference type="EMBL" id="PWD51805.1"/>
    </source>
</evidence>
<dbReference type="Proteomes" id="UP000245166">
    <property type="component" value="Unassembled WGS sequence"/>
</dbReference>
<evidence type="ECO:0000313" key="2">
    <source>
        <dbReference type="Proteomes" id="UP000245166"/>
    </source>
</evidence>
<gene>
    <name evidence="1" type="ORF">C8046_15290</name>
</gene>
<accession>A0A2U1ZXT6</accession>
<keyword evidence="2" id="KW-1185">Reference proteome</keyword>
<name>A0A2U1ZXT6_9MICO</name>